<dbReference type="eggNOG" id="COG0463">
    <property type="taxonomic scope" value="Bacteria"/>
</dbReference>
<protein>
    <submittedName>
        <fullName evidence="2">Glycosyl transferase family 2</fullName>
    </submittedName>
</protein>
<name>A0A081P9L2_9BACL</name>
<comment type="caution">
    <text evidence="2">The sequence shown here is derived from an EMBL/GenBank/DDBJ whole genome shotgun (WGS) entry which is preliminary data.</text>
</comment>
<sequence>MRPVRKTENNRLTAMMQVRNEENRFLEEVLQDVSEYADDIVIVDDASTDRTVDICLSFPKVKEVVRLAERHFSREWELRSLLWRETCKYGPDWVLAIDADEVFESKFKRTVRQLMNQDSYDWVAFRMYDFWGGRTHYREDEHWQLHKRHTIMLLRNLPGFPYYYLQHDHHVHRVPLSYGALPGLVSDIRVKHLGWAGSKEERRRKYERYKQMDPEGVWGSQAQYESILDAAPHLVKWKEEES</sequence>
<dbReference type="SUPFAM" id="SSF53448">
    <property type="entry name" value="Nucleotide-diphospho-sugar transferases"/>
    <property type="match status" value="1"/>
</dbReference>
<dbReference type="Proteomes" id="UP000028123">
    <property type="component" value="Unassembled WGS sequence"/>
</dbReference>
<dbReference type="OrthoDB" id="183314at2"/>
<keyword evidence="3" id="KW-1185">Reference proteome</keyword>
<dbReference type="InterPro" id="IPR001173">
    <property type="entry name" value="Glyco_trans_2-like"/>
</dbReference>
<dbReference type="Gene3D" id="3.90.550.10">
    <property type="entry name" value="Spore Coat Polysaccharide Biosynthesis Protein SpsA, Chain A"/>
    <property type="match status" value="1"/>
</dbReference>
<dbReference type="EMBL" id="JNVM01000003">
    <property type="protein sequence ID" value="KEQ27385.1"/>
    <property type="molecule type" value="Genomic_DNA"/>
</dbReference>
<keyword evidence="2" id="KW-0808">Transferase</keyword>
<dbReference type="PANTHER" id="PTHR43630:SF2">
    <property type="entry name" value="GLYCOSYLTRANSFERASE"/>
    <property type="match status" value="1"/>
</dbReference>
<dbReference type="RefSeq" id="WP_036676069.1">
    <property type="nucleotide sequence ID" value="NZ_JNVM01000003.1"/>
</dbReference>
<dbReference type="Pfam" id="PF00535">
    <property type="entry name" value="Glycos_transf_2"/>
    <property type="match status" value="1"/>
</dbReference>
<reference evidence="2 3" key="1">
    <citation type="submission" date="2014-06" db="EMBL/GenBank/DDBJ databases">
        <title>Draft genome sequence of Paenibacillus sp. MSt1.</title>
        <authorList>
            <person name="Aw Y.K."/>
            <person name="Ong K.S."/>
            <person name="Gan H.M."/>
            <person name="Lee S.M."/>
        </authorList>
    </citation>
    <scope>NUCLEOTIDE SEQUENCE [LARGE SCALE GENOMIC DNA]</scope>
    <source>
        <strain evidence="2 3">MSt1</strain>
    </source>
</reference>
<dbReference type="InterPro" id="IPR029044">
    <property type="entry name" value="Nucleotide-diphossugar_trans"/>
</dbReference>
<feature type="domain" description="Glycosyltransferase 2-like" evidence="1">
    <location>
        <begin position="17"/>
        <end position="152"/>
    </location>
</feature>
<dbReference type="AlphaFoldDB" id="A0A081P9L2"/>
<gene>
    <name evidence="2" type="ORF">ET33_19215</name>
</gene>
<proteinExistence type="predicted"/>
<dbReference type="PANTHER" id="PTHR43630">
    <property type="entry name" value="POLY-BETA-1,6-N-ACETYL-D-GLUCOSAMINE SYNTHASE"/>
    <property type="match status" value="1"/>
</dbReference>
<evidence type="ECO:0000313" key="2">
    <source>
        <dbReference type="EMBL" id="KEQ27385.1"/>
    </source>
</evidence>
<evidence type="ECO:0000259" key="1">
    <source>
        <dbReference type="Pfam" id="PF00535"/>
    </source>
</evidence>
<evidence type="ECO:0000313" key="3">
    <source>
        <dbReference type="Proteomes" id="UP000028123"/>
    </source>
</evidence>
<dbReference type="GO" id="GO:0016740">
    <property type="term" value="F:transferase activity"/>
    <property type="evidence" value="ECO:0007669"/>
    <property type="project" value="UniProtKB-KW"/>
</dbReference>
<organism evidence="2 3">
    <name type="scientific">Paenibacillus tyrfis</name>
    <dbReference type="NCBI Taxonomy" id="1501230"/>
    <lineage>
        <taxon>Bacteria</taxon>
        <taxon>Bacillati</taxon>
        <taxon>Bacillota</taxon>
        <taxon>Bacilli</taxon>
        <taxon>Bacillales</taxon>
        <taxon>Paenibacillaceae</taxon>
        <taxon>Paenibacillus</taxon>
    </lineage>
</organism>
<accession>A0A081P9L2</accession>